<keyword evidence="6" id="KW-0675">Receptor</keyword>
<sequence>MDTPTTESPHGTFLNPGTMSHEALSVPSGFNGLITSTTSQVQLLPDHTWNTGDLANTSGRIASEIVSQYEQVQLWLIIEYTVVVVAILGNCVLNHVIMKYKSVHTTTGLFICNISVTNMMLAFLISSPFKCIVHYLCNSLVFGKMTCHFSHFVQYSCAYVTVITMASISLDKHQMMLYPLKSWITPMQDNVSIIIIWIVSNCAPLPHSICQKFHQVEIG</sequence>
<evidence type="ECO:0000256" key="6">
    <source>
        <dbReference type="ARBA" id="ARBA00023170"/>
    </source>
</evidence>
<dbReference type="PROSITE" id="PS50262">
    <property type="entry name" value="G_PROTEIN_RECEP_F1_2"/>
    <property type="match status" value="1"/>
</dbReference>
<reference evidence="10" key="2">
    <citation type="submission" date="2025-08" db="UniProtKB">
        <authorList>
            <consortium name="Ensembl"/>
        </authorList>
    </citation>
    <scope>IDENTIFICATION</scope>
</reference>
<dbReference type="AlphaFoldDB" id="A0A8D2EVY9"/>
<keyword evidence="5 8" id="KW-0472">Membrane</keyword>
<evidence type="ECO:0000256" key="4">
    <source>
        <dbReference type="ARBA" id="ARBA00023040"/>
    </source>
</evidence>
<keyword evidence="4" id="KW-0297">G-protein coupled receptor</keyword>
<evidence type="ECO:0000259" key="9">
    <source>
        <dbReference type="PROSITE" id="PS50262"/>
    </source>
</evidence>
<keyword evidence="7" id="KW-0807">Transducer</keyword>
<feature type="transmembrane region" description="Helical" evidence="8">
    <location>
        <begin position="109"/>
        <end position="129"/>
    </location>
</feature>
<keyword evidence="2 8" id="KW-0812">Transmembrane</keyword>
<evidence type="ECO:0000256" key="7">
    <source>
        <dbReference type="ARBA" id="ARBA00023224"/>
    </source>
</evidence>
<organism evidence="10 11">
    <name type="scientific">Theropithecus gelada</name>
    <name type="common">Gelada baboon</name>
    <dbReference type="NCBI Taxonomy" id="9565"/>
    <lineage>
        <taxon>Eukaryota</taxon>
        <taxon>Metazoa</taxon>
        <taxon>Chordata</taxon>
        <taxon>Craniata</taxon>
        <taxon>Vertebrata</taxon>
        <taxon>Euteleostomi</taxon>
        <taxon>Mammalia</taxon>
        <taxon>Eutheria</taxon>
        <taxon>Euarchontoglires</taxon>
        <taxon>Primates</taxon>
        <taxon>Haplorrhini</taxon>
        <taxon>Catarrhini</taxon>
        <taxon>Cercopithecidae</taxon>
        <taxon>Cercopithecinae</taxon>
        <taxon>Theropithecus</taxon>
    </lineage>
</organism>
<proteinExistence type="predicted"/>
<dbReference type="PRINTS" id="PR00237">
    <property type="entry name" value="GPCRRHODOPSN"/>
</dbReference>
<dbReference type="Gene3D" id="1.20.1070.10">
    <property type="entry name" value="Rhodopsin 7-helix transmembrane proteins"/>
    <property type="match status" value="1"/>
</dbReference>
<evidence type="ECO:0000256" key="3">
    <source>
        <dbReference type="ARBA" id="ARBA00022989"/>
    </source>
</evidence>
<dbReference type="Ensembl" id="ENSTGET00000012591.1">
    <property type="protein sequence ID" value="ENSTGEP00000010465.1"/>
    <property type="gene ID" value="ENSTGEG00000008570.1"/>
</dbReference>
<feature type="transmembrane region" description="Helical" evidence="8">
    <location>
        <begin position="149"/>
        <end position="170"/>
    </location>
</feature>
<dbReference type="GO" id="GO:0004930">
    <property type="term" value="F:G protein-coupled receptor activity"/>
    <property type="evidence" value="ECO:0007669"/>
    <property type="project" value="UniProtKB-KW"/>
</dbReference>
<dbReference type="PANTHER" id="PTHR24235">
    <property type="entry name" value="NEUROPEPTIDE Y RECEPTOR"/>
    <property type="match status" value="1"/>
</dbReference>
<reference evidence="10" key="3">
    <citation type="submission" date="2025-09" db="UniProtKB">
        <authorList>
            <consortium name="Ensembl"/>
        </authorList>
    </citation>
    <scope>IDENTIFICATION</scope>
</reference>
<evidence type="ECO:0000256" key="2">
    <source>
        <dbReference type="ARBA" id="ARBA00022692"/>
    </source>
</evidence>
<dbReference type="GO" id="GO:0016020">
    <property type="term" value="C:membrane"/>
    <property type="evidence" value="ECO:0007669"/>
    <property type="project" value="UniProtKB-SubCell"/>
</dbReference>
<evidence type="ECO:0000256" key="8">
    <source>
        <dbReference type="SAM" id="Phobius"/>
    </source>
</evidence>
<dbReference type="InterPro" id="IPR000276">
    <property type="entry name" value="GPCR_Rhodpsn"/>
</dbReference>
<evidence type="ECO:0000256" key="5">
    <source>
        <dbReference type="ARBA" id="ARBA00023136"/>
    </source>
</evidence>
<evidence type="ECO:0000313" key="11">
    <source>
        <dbReference type="Proteomes" id="UP000694411"/>
    </source>
</evidence>
<dbReference type="Proteomes" id="UP000694411">
    <property type="component" value="Chromosome X"/>
</dbReference>
<evidence type="ECO:0000313" key="10">
    <source>
        <dbReference type="Ensembl" id="ENSTGEP00000010465.1"/>
    </source>
</evidence>
<keyword evidence="11" id="KW-1185">Reference proteome</keyword>
<evidence type="ECO:0000256" key="1">
    <source>
        <dbReference type="ARBA" id="ARBA00004141"/>
    </source>
</evidence>
<dbReference type="SUPFAM" id="SSF81321">
    <property type="entry name" value="Family A G protein-coupled receptor-like"/>
    <property type="match status" value="1"/>
</dbReference>
<keyword evidence="3 8" id="KW-1133">Transmembrane helix</keyword>
<name>A0A8D2EVY9_THEGE</name>
<accession>A0A8D2EVY9</accession>
<feature type="transmembrane region" description="Helical" evidence="8">
    <location>
        <begin position="74"/>
        <end position="97"/>
    </location>
</feature>
<dbReference type="PANTHER" id="PTHR24235:SF29">
    <property type="entry name" value="GH23382P"/>
    <property type="match status" value="1"/>
</dbReference>
<dbReference type="InterPro" id="IPR017452">
    <property type="entry name" value="GPCR_Rhodpsn_7TM"/>
</dbReference>
<feature type="domain" description="G-protein coupled receptors family 1 profile" evidence="9">
    <location>
        <begin position="89"/>
        <end position="219"/>
    </location>
</feature>
<dbReference type="Pfam" id="PF00001">
    <property type="entry name" value="7tm_1"/>
    <property type="match status" value="1"/>
</dbReference>
<protein>
    <recommendedName>
        <fullName evidence="9">G-protein coupled receptors family 1 profile domain-containing protein</fullName>
    </recommendedName>
</protein>
<reference evidence="10" key="1">
    <citation type="submission" date="2018-05" db="EMBL/GenBank/DDBJ databases">
        <title>Whole genome of Theropithecus gelada.</title>
        <authorList>
            <person name="Chiou K.L."/>
            <person name="Snyder-Mackler N."/>
        </authorList>
    </citation>
    <scope>NUCLEOTIDE SEQUENCE [LARGE SCALE GENOMIC DNA]</scope>
</reference>
<comment type="subcellular location">
    <subcellularLocation>
        <location evidence="1">Membrane</location>
        <topology evidence="1">Multi-pass membrane protein</topology>
    </subcellularLocation>
</comment>